<dbReference type="PRINTS" id="PR01774">
    <property type="entry name" value="EXFOLTOXIN"/>
</dbReference>
<evidence type="ECO:0000313" key="6">
    <source>
        <dbReference type="Proteomes" id="UP001550535"/>
    </source>
</evidence>
<reference evidence="5 6" key="1">
    <citation type="submission" date="2024-06" db="EMBL/GenBank/DDBJ databases">
        <title>The Natural Products Discovery Center: Release of the First 8490 Sequenced Strains for Exploring Actinobacteria Biosynthetic Diversity.</title>
        <authorList>
            <person name="Kalkreuter E."/>
            <person name="Kautsar S.A."/>
            <person name="Yang D."/>
            <person name="Bader C.D."/>
            <person name="Teijaro C.N."/>
            <person name="Fluegel L."/>
            <person name="Davis C.M."/>
            <person name="Simpson J.R."/>
            <person name="Lauterbach L."/>
            <person name="Steele A.D."/>
            <person name="Gui C."/>
            <person name="Meng S."/>
            <person name="Li G."/>
            <person name="Viehrig K."/>
            <person name="Ye F."/>
            <person name="Su P."/>
            <person name="Kiefer A.F."/>
            <person name="Nichols A."/>
            <person name="Cepeda A.J."/>
            <person name="Yan W."/>
            <person name="Fan B."/>
            <person name="Jiang Y."/>
            <person name="Adhikari A."/>
            <person name="Zheng C.-J."/>
            <person name="Schuster L."/>
            <person name="Cowan T.M."/>
            <person name="Smanski M.J."/>
            <person name="Chevrette M.G."/>
            <person name="De Carvalho L.P.S."/>
            <person name="Shen B."/>
        </authorList>
    </citation>
    <scope>NUCLEOTIDE SEQUENCE [LARGE SCALE GENOMIC DNA]</scope>
    <source>
        <strain evidence="5 6">NPDC019434</strain>
    </source>
</reference>
<keyword evidence="4" id="KW-0720">Serine protease</keyword>
<dbReference type="InterPro" id="IPR000126">
    <property type="entry name" value="V8_ser_AS"/>
</dbReference>
<sequence length="684" mass="74245">MNLHEQSRAAWVEQIQAAGRRYLQTETKREDIEHLRKVKDSSVVDSAEQISARAQRLAAGGDVPIEAIIAVGRTEPADRISTLERMIGASNELQPANFLARGARTAGAVARISQVRNGREIPMGTGFLVSPRLLLTNNHVLPDEDSVRQVVVEFGAETTIDNTPGRPRQFRLDPGFFVTDEHLDFTLVLVRPDADGKPAGDVVGWWNHLIADQGKIVIGEAMNIIGHPMGRLKEIGIRKNQLDLQLDHFLHYSTDTEPGNSGSPVFNDQWEVVALHHSGVPRADGQGRTLRRDGTVWHRDDGDDAIAWIANEGVRISVILAHLAALPLPARHRELLAELGPASGLTGVSAAPVTPSEPRVEQAGATMPRESTGFLRGVVARPGAFGGTSHLLFLHGRSQQGHDPEVLRREWTAGLNKGLTLAGINPIDPADAYFPFYGDRLATLLQTREAAVVDPETMAVDRAEAMAPATAQGRRVYEELLQGAAEDAGMPVNQEPVAEEGLGSFGSALVGKLQRQLSWIAARCDVDDIIIAQVFRDVATYLTDERIRQDVLACVLETVPPAGRLVLVSHSLGTVVAMDLLTRLAPELDVAVLVTAGSPLGLDAVHDKLLVRGPHRPERVRNWTNTWAAVDPIAIGCPLRDTWQGQLQEFPVDNPKDRPHSIAEYLGHPAVAKVVHEGLASAPI</sequence>
<evidence type="ECO:0000256" key="4">
    <source>
        <dbReference type="ARBA" id="ARBA00022825"/>
    </source>
</evidence>
<dbReference type="InterPro" id="IPR008353">
    <property type="entry name" value="Peptidase_S1B_tx"/>
</dbReference>
<dbReference type="RefSeq" id="WP_063018585.1">
    <property type="nucleotide sequence ID" value="NZ_JBEYBM010000001.1"/>
</dbReference>
<dbReference type="PANTHER" id="PTHR36234">
    <property type="entry name" value="LYSYL ENDOPEPTIDASE"/>
    <property type="match status" value="1"/>
</dbReference>
<dbReference type="SUPFAM" id="SSF50494">
    <property type="entry name" value="Trypsin-like serine proteases"/>
    <property type="match status" value="1"/>
</dbReference>
<dbReference type="PROSITE" id="PS00673">
    <property type="entry name" value="V8_SER"/>
    <property type="match status" value="1"/>
</dbReference>
<evidence type="ECO:0000256" key="1">
    <source>
        <dbReference type="ARBA" id="ARBA00022670"/>
    </source>
</evidence>
<name>A0ABV2X3T8_9NOCA</name>
<dbReference type="EMBL" id="JBEYBR010000002">
    <property type="protein sequence ID" value="MEU2120499.1"/>
    <property type="molecule type" value="Genomic_DNA"/>
</dbReference>
<evidence type="ECO:0000256" key="3">
    <source>
        <dbReference type="ARBA" id="ARBA00022801"/>
    </source>
</evidence>
<keyword evidence="6" id="KW-1185">Reference proteome</keyword>
<gene>
    <name evidence="5" type="ORF">ABZ507_01595</name>
</gene>
<proteinExistence type="predicted"/>
<dbReference type="InterPro" id="IPR043504">
    <property type="entry name" value="Peptidase_S1_PA_chymotrypsin"/>
</dbReference>
<organism evidence="5 6">
    <name type="scientific">Nocardia niwae</name>
    <dbReference type="NCBI Taxonomy" id="626084"/>
    <lineage>
        <taxon>Bacteria</taxon>
        <taxon>Bacillati</taxon>
        <taxon>Actinomycetota</taxon>
        <taxon>Actinomycetes</taxon>
        <taxon>Mycobacteriales</taxon>
        <taxon>Nocardiaceae</taxon>
        <taxon>Nocardia</taxon>
    </lineage>
</organism>
<dbReference type="SUPFAM" id="SSF53474">
    <property type="entry name" value="alpha/beta-Hydrolases"/>
    <property type="match status" value="1"/>
</dbReference>
<dbReference type="Gene3D" id="3.40.50.1820">
    <property type="entry name" value="alpha/beta hydrolase"/>
    <property type="match status" value="1"/>
</dbReference>
<protein>
    <submittedName>
        <fullName evidence="5">Trypsin-like peptidase domain-containing protein</fullName>
    </submittedName>
</protein>
<dbReference type="PANTHER" id="PTHR36234:SF5">
    <property type="entry name" value="LYSYL ENDOPEPTIDASE"/>
    <property type="match status" value="1"/>
</dbReference>
<dbReference type="Gene3D" id="2.40.10.10">
    <property type="entry name" value="Trypsin-like serine proteases"/>
    <property type="match status" value="2"/>
</dbReference>
<keyword evidence="2" id="KW-0732">Signal</keyword>
<comment type="caution">
    <text evidence="5">The sequence shown here is derived from an EMBL/GenBank/DDBJ whole genome shotgun (WGS) entry which is preliminary data.</text>
</comment>
<dbReference type="Pfam" id="PF13365">
    <property type="entry name" value="Trypsin_2"/>
    <property type="match status" value="1"/>
</dbReference>
<dbReference type="InterPro" id="IPR009003">
    <property type="entry name" value="Peptidase_S1_PA"/>
</dbReference>
<dbReference type="Proteomes" id="UP001550535">
    <property type="component" value="Unassembled WGS sequence"/>
</dbReference>
<keyword evidence="3" id="KW-0378">Hydrolase</keyword>
<evidence type="ECO:0000313" key="5">
    <source>
        <dbReference type="EMBL" id="MEU2120499.1"/>
    </source>
</evidence>
<dbReference type="InterPro" id="IPR029058">
    <property type="entry name" value="AB_hydrolase_fold"/>
</dbReference>
<keyword evidence="1" id="KW-0645">Protease</keyword>
<accession>A0ABV2X3T8</accession>
<evidence type="ECO:0000256" key="2">
    <source>
        <dbReference type="ARBA" id="ARBA00022729"/>
    </source>
</evidence>